<reference evidence="2 3" key="1">
    <citation type="submission" date="2018-06" db="EMBL/GenBank/DDBJ databases">
        <title>NTM in soil in Japan.</title>
        <authorList>
            <person name="Ohya K."/>
        </authorList>
    </citation>
    <scope>NUCLEOTIDE SEQUENCE [LARGE SCALE GENOMIC DNA]</scope>
    <source>
        <strain evidence="2 3">GF76</strain>
    </source>
</reference>
<feature type="chain" id="PRO_5038436461" evidence="1">
    <location>
        <begin position="38"/>
        <end position="139"/>
    </location>
</feature>
<dbReference type="EMBL" id="QMEU01000025">
    <property type="protein sequence ID" value="RAU95859.1"/>
    <property type="molecule type" value="Genomic_DNA"/>
</dbReference>
<evidence type="ECO:0000256" key="1">
    <source>
        <dbReference type="SAM" id="SignalP"/>
    </source>
</evidence>
<keyword evidence="1" id="KW-0732">Signal</keyword>
<feature type="signal peptide" evidence="1">
    <location>
        <begin position="1"/>
        <end position="37"/>
    </location>
</feature>
<name>A0A329KKT5_9MYCO</name>
<organism evidence="2 3">
    <name type="scientific">Mycobacterium colombiense</name>
    <dbReference type="NCBI Taxonomy" id="339268"/>
    <lineage>
        <taxon>Bacteria</taxon>
        <taxon>Bacillati</taxon>
        <taxon>Actinomycetota</taxon>
        <taxon>Actinomycetes</taxon>
        <taxon>Mycobacteriales</taxon>
        <taxon>Mycobacteriaceae</taxon>
        <taxon>Mycobacterium</taxon>
        <taxon>Mycobacterium avium complex (MAC)</taxon>
    </lineage>
</organism>
<evidence type="ECO:0000313" key="2">
    <source>
        <dbReference type="EMBL" id="RAU95859.1"/>
    </source>
</evidence>
<evidence type="ECO:0000313" key="3">
    <source>
        <dbReference type="Proteomes" id="UP000250347"/>
    </source>
</evidence>
<accession>A0A329KKT5</accession>
<dbReference type="Proteomes" id="UP000250347">
    <property type="component" value="Unassembled WGS sequence"/>
</dbReference>
<proteinExistence type="predicted"/>
<gene>
    <name evidence="2" type="ORF">DQP58_11335</name>
</gene>
<protein>
    <submittedName>
        <fullName evidence="2">Uncharacterized protein</fullName>
    </submittedName>
</protein>
<dbReference type="AlphaFoldDB" id="A0A329KKT5"/>
<comment type="caution">
    <text evidence="2">The sequence shown here is derived from an EMBL/GenBank/DDBJ whole genome shotgun (WGS) entry which is preliminary data.</text>
</comment>
<sequence>MSLHSHIERNAMPTNPRLRTMAVLAALAIAASSAPQAMLPRAQAHPGQHTVVYRILGGGDVFSVIPDPGTPVYPASTTTWVSVPWSQTVQVTGSPYLALNYTDKTGGPHDCAIQVDGQPVPLTEHTTGRCAYQIPGAAQ</sequence>